<dbReference type="CDD" id="cd00082">
    <property type="entry name" value="HisKA"/>
    <property type="match status" value="1"/>
</dbReference>
<keyword evidence="4" id="KW-1003">Cell membrane</keyword>
<dbReference type="InterPro" id="IPR000014">
    <property type="entry name" value="PAS"/>
</dbReference>
<dbReference type="SUPFAM" id="SSF47384">
    <property type="entry name" value="Homodimeric domain of signal transducing histidine kinase"/>
    <property type="match status" value="1"/>
</dbReference>
<comment type="catalytic activity">
    <reaction evidence="1">
        <text>ATP + protein L-histidine = ADP + protein N-phospho-L-histidine.</text>
        <dbReference type="EC" id="2.7.13.3"/>
    </reaction>
</comment>
<dbReference type="PROSITE" id="PS50109">
    <property type="entry name" value="HIS_KIN"/>
    <property type="match status" value="1"/>
</dbReference>
<dbReference type="InterPro" id="IPR036097">
    <property type="entry name" value="HisK_dim/P_sf"/>
</dbReference>
<dbReference type="GO" id="GO:0005886">
    <property type="term" value="C:plasma membrane"/>
    <property type="evidence" value="ECO:0007669"/>
    <property type="project" value="UniProtKB-SubCell"/>
</dbReference>
<dbReference type="InterPro" id="IPR003661">
    <property type="entry name" value="HisK_dim/P_dom"/>
</dbReference>
<organism evidence="18 19">
    <name type="scientific">Rugamonas rivuli</name>
    <dbReference type="NCBI Taxonomy" id="2743358"/>
    <lineage>
        <taxon>Bacteria</taxon>
        <taxon>Pseudomonadati</taxon>
        <taxon>Pseudomonadota</taxon>
        <taxon>Betaproteobacteria</taxon>
        <taxon>Burkholderiales</taxon>
        <taxon>Oxalobacteraceae</taxon>
        <taxon>Telluria group</taxon>
        <taxon>Rugamonas</taxon>
    </lineage>
</organism>
<evidence type="ECO:0000256" key="6">
    <source>
        <dbReference type="ARBA" id="ARBA00022679"/>
    </source>
</evidence>
<dbReference type="PRINTS" id="PR00344">
    <property type="entry name" value="BCTRLSENSOR"/>
</dbReference>
<protein>
    <recommendedName>
        <fullName evidence="3">histidine kinase</fullName>
        <ecNumber evidence="3">2.7.13.3</ecNumber>
    </recommendedName>
</protein>
<evidence type="ECO:0000256" key="13">
    <source>
        <dbReference type="ARBA" id="ARBA00023136"/>
    </source>
</evidence>
<comment type="caution">
    <text evidence="18">The sequence shown here is derived from an EMBL/GenBank/DDBJ whole genome shotgun (WGS) entry which is preliminary data.</text>
</comment>
<keyword evidence="5" id="KW-0597">Phosphoprotein</keyword>
<dbReference type="CDD" id="cd12915">
    <property type="entry name" value="PDC2_DGC_like"/>
    <property type="match status" value="1"/>
</dbReference>
<dbReference type="GO" id="GO:0005524">
    <property type="term" value="F:ATP binding"/>
    <property type="evidence" value="ECO:0007669"/>
    <property type="project" value="UniProtKB-KW"/>
</dbReference>
<dbReference type="PANTHER" id="PTHR43065">
    <property type="entry name" value="SENSOR HISTIDINE KINASE"/>
    <property type="match status" value="1"/>
</dbReference>
<dbReference type="GO" id="GO:0000155">
    <property type="term" value="F:phosphorelay sensor kinase activity"/>
    <property type="evidence" value="ECO:0007669"/>
    <property type="project" value="InterPro"/>
</dbReference>
<dbReference type="Gene3D" id="3.30.450.20">
    <property type="entry name" value="PAS domain"/>
    <property type="match status" value="2"/>
</dbReference>
<evidence type="ECO:0000256" key="11">
    <source>
        <dbReference type="ARBA" id="ARBA00022989"/>
    </source>
</evidence>
<dbReference type="AlphaFoldDB" id="A0A843SM50"/>
<dbReference type="EMBL" id="WHUF01000009">
    <property type="protein sequence ID" value="MQA23273.1"/>
    <property type="molecule type" value="Genomic_DNA"/>
</dbReference>
<keyword evidence="8" id="KW-0547">Nucleotide-binding</keyword>
<evidence type="ECO:0000313" key="18">
    <source>
        <dbReference type="EMBL" id="MQA23273.1"/>
    </source>
</evidence>
<evidence type="ECO:0000256" key="9">
    <source>
        <dbReference type="ARBA" id="ARBA00022777"/>
    </source>
</evidence>
<keyword evidence="10" id="KW-0067">ATP-binding</keyword>
<dbReference type="Pfam" id="PF00512">
    <property type="entry name" value="HisKA"/>
    <property type="match status" value="1"/>
</dbReference>
<sequence>MNSAPAPTWKHAPGVRASLALLVIACILPVAAVASFLIVNFYTKERAQLIEHTVSRARAVIAATDHDIESIQLALQALSSSSMLQNHDLAGFHQRASSLVGKLRADSIVLIDTDGTLLLSTRRPFGAPLARLGRAPLLQRILASGQPGVSDMFIGPVVGKPICTVGVPVLRDGAIVMTLNAILTPDRLLHVLSEQKLPPNWRASVLDTQGRIVTRSHDMAKYAGQQVNATLRQHLASASESGLATRTLDGQDVYVVYSRSTRTGWTAVLGIPSAELTAGLYNTLTWLVSVTIAALGAGMALAWLLGGRIARSVQALVAPARAVGGGERLPIPPLHFREAQQLGQALHDAALSVQRARADTRESEQRLALAANAAHLGIWTRELHSQDIWGSDQWRALFGFPPGQQLTLSHLLAKVHPDDRAAVQRTLNNAMHGAPRYDMEYRVLLAGGEQRWIGSHGSVEHDADDRPLRVRGVSLDITPRKQAELDVLQKQKEVTHLSRVAMLGELSGALAHELNQPLTAILSNAQAAQRFLAQPAPDLAEVAEILADIVDEDKRAGDIIQRLRRLFSKQDMPPQRLDAGALVVGVIRLVRNDLINHGLAVRAELGEEALAVDADPVQLQQVLINLLMNACDAQPSDGVIVVRVARDGDAVQFSVIDHGAGIAPDMLPRIFDPFYTTKARGMGLGLSICRSIAAAHHGTLWAQNNPDRGASFHLRLPLAQVEAGGSAP</sequence>
<dbReference type="InterPro" id="IPR033479">
    <property type="entry name" value="dCache_1"/>
</dbReference>
<dbReference type="Gene3D" id="1.10.287.130">
    <property type="match status" value="1"/>
</dbReference>
<evidence type="ECO:0000256" key="12">
    <source>
        <dbReference type="ARBA" id="ARBA00023012"/>
    </source>
</evidence>
<dbReference type="InterPro" id="IPR036890">
    <property type="entry name" value="HATPase_C_sf"/>
</dbReference>
<dbReference type="InterPro" id="IPR001610">
    <property type="entry name" value="PAC"/>
</dbReference>
<keyword evidence="6" id="KW-0808">Transferase</keyword>
<evidence type="ECO:0000256" key="14">
    <source>
        <dbReference type="SAM" id="Phobius"/>
    </source>
</evidence>
<keyword evidence="9" id="KW-0418">Kinase</keyword>
<evidence type="ECO:0000256" key="10">
    <source>
        <dbReference type="ARBA" id="ARBA00022840"/>
    </source>
</evidence>
<dbReference type="EC" id="2.7.13.3" evidence="3"/>
<dbReference type="InterPro" id="IPR005467">
    <property type="entry name" value="His_kinase_dom"/>
</dbReference>
<feature type="domain" description="PAS" evidence="16">
    <location>
        <begin position="363"/>
        <end position="434"/>
    </location>
</feature>
<evidence type="ECO:0000256" key="5">
    <source>
        <dbReference type="ARBA" id="ARBA00022553"/>
    </source>
</evidence>
<comment type="subcellular location">
    <subcellularLocation>
        <location evidence="2">Cell membrane</location>
        <topology evidence="2">Multi-pass membrane protein</topology>
    </subcellularLocation>
</comment>
<name>A0A843SM50_9BURK</name>
<evidence type="ECO:0000259" key="15">
    <source>
        <dbReference type="PROSITE" id="PS50109"/>
    </source>
</evidence>
<evidence type="ECO:0000256" key="3">
    <source>
        <dbReference type="ARBA" id="ARBA00012438"/>
    </source>
</evidence>
<dbReference type="SUPFAM" id="SSF55785">
    <property type="entry name" value="PYP-like sensor domain (PAS domain)"/>
    <property type="match status" value="1"/>
</dbReference>
<dbReference type="PROSITE" id="PS50113">
    <property type="entry name" value="PAC"/>
    <property type="match status" value="1"/>
</dbReference>
<dbReference type="Pfam" id="PF02743">
    <property type="entry name" value="dCache_1"/>
    <property type="match status" value="1"/>
</dbReference>
<reference evidence="18 19" key="1">
    <citation type="submission" date="2019-10" db="EMBL/GenBank/DDBJ databases">
        <title>Two novel species isolated from a subtropical stream in China.</title>
        <authorList>
            <person name="Lu H."/>
        </authorList>
    </citation>
    <scope>NUCLEOTIDE SEQUENCE [LARGE SCALE GENOMIC DNA]</scope>
    <source>
        <strain evidence="18 19">FT103W</strain>
    </source>
</reference>
<keyword evidence="11 14" id="KW-1133">Transmembrane helix</keyword>
<dbReference type="InterPro" id="IPR003594">
    <property type="entry name" value="HATPase_dom"/>
</dbReference>
<dbReference type="SMART" id="SM00387">
    <property type="entry name" value="HATPase_c"/>
    <property type="match status" value="1"/>
</dbReference>
<dbReference type="PANTHER" id="PTHR43065:SF10">
    <property type="entry name" value="PEROXIDE STRESS-ACTIVATED HISTIDINE KINASE MAK3"/>
    <property type="match status" value="1"/>
</dbReference>
<feature type="domain" description="Histidine kinase" evidence="15">
    <location>
        <begin position="509"/>
        <end position="720"/>
    </location>
</feature>
<dbReference type="RefSeq" id="WP_152809102.1">
    <property type="nucleotide sequence ID" value="NZ_WHUF01000009.1"/>
</dbReference>
<evidence type="ECO:0000313" key="19">
    <source>
        <dbReference type="Proteomes" id="UP000444318"/>
    </source>
</evidence>
<feature type="domain" description="PAC" evidence="17">
    <location>
        <begin position="437"/>
        <end position="489"/>
    </location>
</feature>
<keyword evidence="13 14" id="KW-0472">Membrane</keyword>
<dbReference type="CDD" id="cd00130">
    <property type="entry name" value="PAS"/>
    <property type="match status" value="1"/>
</dbReference>
<keyword evidence="7 14" id="KW-0812">Transmembrane</keyword>
<evidence type="ECO:0000259" key="17">
    <source>
        <dbReference type="PROSITE" id="PS50113"/>
    </source>
</evidence>
<evidence type="ECO:0000256" key="7">
    <source>
        <dbReference type="ARBA" id="ARBA00022692"/>
    </source>
</evidence>
<dbReference type="InterPro" id="IPR000700">
    <property type="entry name" value="PAS-assoc_C"/>
</dbReference>
<dbReference type="Pfam" id="PF02518">
    <property type="entry name" value="HATPase_c"/>
    <property type="match status" value="1"/>
</dbReference>
<gene>
    <name evidence="18" type="ORF">GEV01_27490</name>
</gene>
<dbReference type="PROSITE" id="PS50112">
    <property type="entry name" value="PAS"/>
    <property type="match status" value="1"/>
</dbReference>
<dbReference type="Proteomes" id="UP000444318">
    <property type="component" value="Unassembled WGS sequence"/>
</dbReference>
<keyword evidence="12" id="KW-0902">Two-component regulatory system</keyword>
<dbReference type="Gene3D" id="3.30.565.10">
    <property type="entry name" value="Histidine kinase-like ATPase, C-terminal domain"/>
    <property type="match status" value="1"/>
</dbReference>
<evidence type="ECO:0000256" key="4">
    <source>
        <dbReference type="ARBA" id="ARBA00022475"/>
    </source>
</evidence>
<dbReference type="SMART" id="SM00388">
    <property type="entry name" value="HisKA"/>
    <property type="match status" value="1"/>
</dbReference>
<evidence type="ECO:0000256" key="1">
    <source>
        <dbReference type="ARBA" id="ARBA00000085"/>
    </source>
</evidence>
<dbReference type="SMART" id="SM00086">
    <property type="entry name" value="PAC"/>
    <property type="match status" value="1"/>
</dbReference>
<dbReference type="InterPro" id="IPR013655">
    <property type="entry name" value="PAS_fold_3"/>
</dbReference>
<evidence type="ECO:0000256" key="2">
    <source>
        <dbReference type="ARBA" id="ARBA00004651"/>
    </source>
</evidence>
<proteinExistence type="predicted"/>
<accession>A0A843SM50</accession>
<feature type="transmembrane region" description="Helical" evidence="14">
    <location>
        <begin position="284"/>
        <end position="305"/>
    </location>
</feature>
<dbReference type="Gene3D" id="2.10.70.100">
    <property type="match status" value="1"/>
</dbReference>
<dbReference type="InterPro" id="IPR004358">
    <property type="entry name" value="Sig_transdc_His_kin-like_C"/>
</dbReference>
<evidence type="ECO:0000256" key="8">
    <source>
        <dbReference type="ARBA" id="ARBA00022741"/>
    </source>
</evidence>
<dbReference type="SUPFAM" id="SSF55874">
    <property type="entry name" value="ATPase domain of HSP90 chaperone/DNA topoisomerase II/histidine kinase"/>
    <property type="match status" value="1"/>
</dbReference>
<feature type="transmembrane region" description="Helical" evidence="14">
    <location>
        <begin position="20"/>
        <end position="42"/>
    </location>
</feature>
<evidence type="ECO:0000259" key="16">
    <source>
        <dbReference type="PROSITE" id="PS50112"/>
    </source>
</evidence>
<dbReference type="NCBIfam" id="TIGR00229">
    <property type="entry name" value="sensory_box"/>
    <property type="match status" value="1"/>
</dbReference>
<dbReference type="CDD" id="cd18773">
    <property type="entry name" value="PDC1_HK_sensor"/>
    <property type="match status" value="1"/>
</dbReference>
<keyword evidence="19" id="KW-1185">Reference proteome</keyword>
<dbReference type="Pfam" id="PF08447">
    <property type="entry name" value="PAS_3"/>
    <property type="match status" value="1"/>
</dbReference>
<dbReference type="InterPro" id="IPR035965">
    <property type="entry name" value="PAS-like_dom_sf"/>
</dbReference>